<evidence type="ECO:0000313" key="3">
    <source>
        <dbReference type="EMBL" id="MBB3675848.1"/>
    </source>
</evidence>
<sequence>MRMCDPQRIKGWWFLPGAPSERLPGVLTWSQEDGANLELIGGLSGAPKYEQVGANLWQTDEVVSKMPPSTIYGEDDSGAPLTLWNAERGNCKANFLHGIREEFWNSPWVCVGAHVPSADARALRSASVALDDLYYLTGDGRFCAPQWAQIEGVTRAGEQQEDGTLLLPYIVPVIGGLRAGLFSGATGDTEYYIDTYATRPPATPATEAMPDLKLDMMTQRRRGGQRLELSVGARARIRPVPDASPCSATELLDRLSPLLGLMKLATFAARGVESISSETLEGEQVSLLCHLGHLSAPDSPTESGGVVFTLDDVPLDHFLRTLRELTSTAQARYAWNAVVGLVGHSPRMVEEHISQVLAAAEGFHKWCLHGGSKTLKDRLILLHDSLPKDVKERLKVDVDRWADWAVWARNHVAHGGADKYRDVVDFYQLKVIADSVRLITYLVVLRKFGVPADKLEEAIANHPRIRVLAHRCVEIGDLPMP</sequence>
<dbReference type="Pfam" id="PF18739">
    <property type="entry name" value="HEPN_Apea"/>
    <property type="match status" value="1"/>
</dbReference>
<dbReference type="EMBL" id="JACIBU010000001">
    <property type="protein sequence ID" value="MBB3675848.1"/>
    <property type="molecule type" value="Genomic_DNA"/>
</dbReference>
<gene>
    <name evidence="3" type="ORF">FHX36_001583</name>
</gene>
<evidence type="ECO:0008006" key="5">
    <source>
        <dbReference type="Google" id="ProtNLM"/>
    </source>
</evidence>
<protein>
    <recommendedName>
        <fullName evidence="5">ApeA N-terminal domain-containing protein</fullName>
    </recommendedName>
</protein>
<evidence type="ECO:0000259" key="2">
    <source>
        <dbReference type="Pfam" id="PF18862"/>
    </source>
</evidence>
<name>A0A839XXY3_9ACTN</name>
<reference evidence="3 4" key="1">
    <citation type="submission" date="2020-08" db="EMBL/GenBank/DDBJ databases">
        <title>Sequencing the genomes of 1000 actinobacteria strains.</title>
        <authorList>
            <person name="Klenk H.-P."/>
        </authorList>
    </citation>
    <scope>NUCLEOTIDE SEQUENCE [LARGE SCALE GENOMIC DNA]</scope>
    <source>
        <strain evidence="3 4">DSM 16678</strain>
    </source>
</reference>
<dbReference type="Pfam" id="PF18862">
    <property type="entry name" value="ApeA_NTD1"/>
    <property type="match status" value="1"/>
</dbReference>
<proteinExistence type="predicted"/>
<dbReference type="AlphaFoldDB" id="A0A839XXY3"/>
<dbReference type="InterPro" id="IPR041223">
    <property type="entry name" value="ApeA_NTD"/>
</dbReference>
<comment type="caution">
    <text evidence="3">The sequence shown here is derived from an EMBL/GenBank/DDBJ whole genome shotgun (WGS) entry which is preliminary data.</text>
</comment>
<organism evidence="3 4">
    <name type="scientific">Modestobacter versicolor</name>
    <dbReference type="NCBI Taxonomy" id="429133"/>
    <lineage>
        <taxon>Bacteria</taxon>
        <taxon>Bacillati</taxon>
        <taxon>Actinomycetota</taxon>
        <taxon>Actinomycetes</taxon>
        <taxon>Geodermatophilales</taxon>
        <taxon>Geodermatophilaceae</taxon>
        <taxon>Modestobacter</taxon>
    </lineage>
</organism>
<feature type="domain" description="Apea-like HEPN" evidence="1">
    <location>
        <begin position="347"/>
        <end position="453"/>
    </location>
</feature>
<dbReference type="OrthoDB" id="4578094at2"/>
<dbReference type="InterPro" id="IPR041229">
    <property type="entry name" value="HEPN_Apea"/>
</dbReference>
<dbReference type="RefSeq" id="WP_146251517.1">
    <property type="nucleotide sequence ID" value="NZ_JACIBU010000001.1"/>
</dbReference>
<dbReference type="Proteomes" id="UP000580718">
    <property type="component" value="Unassembled WGS sequence"/>
</dbReference>
<evidence type="ECO:0000259" key="1">
    <source>
        <dbReference type="Pfam" id="PF18739"/>
    </source>
</evidence>
<feature type="domain" description="ApeA N-terminal" evidence="2">
    <location>
        <begin position="9"/>
        <end position="138"/>
    </location>
</feature>
<evidence type="ECO:0000313" key="4">
    <source>
        <dbReference type="Proteomes" id="UP000580718"/>
    </source>
</evidence>
<accession>A0A839XXY3</accession>